<organism evidence="2 3">
    <name type="scientific">Colletotrichum zoysiae</name>
    <dbReference type="NCBI Taxonomy" id="1216348"/>
    <lineage>
        <taxon>Eukaryota</taxon>
        <taxon>Fungi</taxon>
        <taxon>Dikarya</taxon>
        <taxon>Ascomycota</taxon>
        <taxon>Pezizomycotina</taxon>
        <taxon>Sordariomycetes</taxon>
        <taxon>Hypocreomycetidae</taxon>
        <taxon>Glomerellales</taxon>
        <taxon>Glomerellaceae</taxon>
        <taxon>Colletotrichum</taxon>
        <taxon>Colletotrichum graminicola species complex</taxon>
    </lineage>
</organism>
<sequence length="303" mass="33050">MQSRDRLESMQRFGKNIFNRKAKNRESNRDKRSSGSLCADELVLNGPTSTNRSHFITFIFGRHRASRQDSSVDDVATRRSLQRASNAKLGAELSSVCVSTASSPISSSLVATHFIVSQGPFFTIDSTTKRPGSFDLATEAVEPRVTSQATPLSSEVLEAPPDPGLPHAITTLDTSAWPLTPRTTNPPCAMKYVLSGRTCGSLVNQQWPLLNQSVPVLPLAQVQDESSNRPSSGASDTLGSFHTFYAQNALKQSLEVGDAVGGSDGASWEDDIDYCYKHEAEANCNYLWDCPPLDLVRKTTLQH</sequence>
<dbReference type="EMBL" id="MU843054">
    <property type="protein sequence ID" value="KAK2022218.1"/>
    <property type="molecule type" value="Genomic_DNA"/>
</dbReference>
<evidence type="ECO:0000256" key="1">
    <source>
        <dbReference type="SAM" id="MobiDB-lite"/>
    </source>
</evidence>
<dbReference type="Proteomes" id="UP001232148">
    <property type="component" value="Unassembled WGS sequence"/>
</dbReference>
<protein>
    <submittedName>
        <fullName evidence="2">Uncharacterized protein</fullName>
    </submittedName>
</protein>
<evidence type="ECO:0000313" key="3">
    <source>
        <dbReference type="Proteomes" id="UP001232148"/>
    </source>
</evidence>
<name>A0AAD9H4J0_9PEZI</name>
<dbReference type="AlphaFoldDB" id="A0AAD9H4J0"/>
<keyword evidence="3" id="KW-1185">Reference proteome</keyword>
<gene>
    <name evidence="2" type="ORF">LX32DRAFT_657870</name>
</gene>
<reference evidence="2" key="1">
    <citation type="submission" date="2021-06" db="EMBL/GenBank/DDBJ databases">
        <title>Comparative genomics, transcriptomics and evolutionary studies reveal genomic signatures of adaptation to plant cell wall in hemibiotrophic fungi.</title>
        <authorList>
            <consortium name="DOE Joint Genome Institute"/>
            <person name="Baroncelli R."/>
            <person name="Diaz J.F."/>
            <person name="Benocci T."/>
            <person name="Peng M."/>
            <person name="Battaglia E."/>
            <person name="Haridas S."/>
            <person name="Andreopoulos W."/>
            <person name="Labutti K."/>
            <person name="Pangilinan J."/>
            <person name="Floch G.L."/>
            <person name="Makela M.R."/>
            <person name="Henrissat B."/>
            <person name="Grigoriev I.V."/>
            <person name="Crouch J.A."/>
            <person name="De Vries R.P."/>
            <person name="Sukno S.A."/>
            <person name="Thon M.R."/>
        </authorList>
    </citation>
    <scope>NUCLEOTIDE SEQUENCE</scope>
    <source>
        <strain evidence="2">MAFF235873</strain>
    </source>
</reference>
<feature type="region of interest" description="Disordered" evidence="1">
    <location>
        <begin position="1"/>
        <end position="33"/>
    </location>
</feature>
<feature type="compositionally biased region" description="Basic and acidic residues" evidence="1">
    <location>
        <begin position="24"/>
        <end position="33"/>
    </location>
</feature>
<proteinExistence type="predicted"/>
<accession>A0AAD9H4J0</accession>
<evidence type="ECO:0000313" key="2">
    <source>
        <dbReference type="EMBL" id="KAK2022218.1"/>
    </source>
</evidence>
<comment type="caution">
    <text evidence="2">The sequence shown here is derived from an EMBL/GenBank/DDBJ whole genome shotgun (WGS) entry which is preliminary data.</text>
</comment>